<accession>A0ABV3Y4V9</accession>
<proteinExistence type="inferred from homology"/>
<dbReference type="InterPro" id="IPR052342">
    <property type="entry name" value="MCH/BMMD"/>
</dbReference>
<dbReference type="SUPFAM" id="SSF54637">
    <property type="entry name" value="Thioesterase/thiol ester dehydrase-isomerase"/>
    <property type="match status" value="1"/>
</dbReference>
<comment type="caution">
    <text evidence="3">The sequence shown here is derived from an EMBL/GenBank/DDBJ whole genome shotgun (WGS) entry which is preliminary data.</text>
</comment>
<name>A0ABV3Y4V9_9ACTN</name>
<dbReference type="InterPro" id="IPR029069">
    <property type="entry name" value="HotDog_dom_sf"/>
</dbReference>
<dbReference type="RefSeq" id="WP_298447196.1">
    <property type="nucleotide sequence ID" value="NZ_JBFSHR010000019.1"/>
</dbReference>
<dbReference type="Proteomes" id="UP001560267">
    <property type="component" value="Unassembled WGS sequence"/>
</dbReference>
<evidence type="ECO:0000259" key="2">
    <source>
        <dbReference type="Pfam" id="PF01575"/>
    </source>
</evidence>
<keyword evidence="4" id="KW-1185">Reference proteome</keyword>
<comment type="similarity">
    <text evidence="1">Belongs to the enoyl-CoA hydratase/isomerase family.</text>
</comment>
<evidence type="ECO:0000313" key="4">
    <source>
        <dbReference type="Proteomes" id="UP001560267"/>
    </source>
</evidence>
<dbReference type="CDD" id="cd03454">
    <property type="entry name" value="YdeM"/>
    <property type="match status" value="1"/>
</dbReference>
<dbReference type="PANTHER" id="PTHR43664">
    <property type="entry name" value="MONOAMINE OXIDASE-RELATED"/>
    <property type="match status" value="1"/>
</dbReference>
<gene>
    <name evidence="3" type="ORF">AB6A68_06905</name>
</gene>
<organism evidence="3 4">
    <name type="scientific">Ferrimicrobium acidiphilum</name>
    <dbReference type="NCBI Taxonomy" id="121039"/>
    <lineage>
        <taxon>Bacteria</taxon>
        <taxon>Bacillati</taxon>
        <taxon>Actinomycetota</taxon>
        <taxon>Acidimicrobiia</taxon>
        <taxon>Acidimicrobiales</taxon>
        <taxon>Acidimicrobiaceae</taxon>
        <taxon>Ferrimicrobium</taxon>
    </lineage>
</organism>
<reference evidence="3 4" key="1">
    <citation type="submission" date="2024-07" db="EMBL/GenBank/DDBJ databases">
        <title>Draft Genome Sequence of Ferrimicrobium acidiphilum Strain YE2023, Isolated from a Pulp of Bioleach Reactor.</title>
        <authorList>
            <person name="Elkina Y.A."/>
            <person name="Bulaeva A.G."/>
            <person name="Beletsky A.V."/>
            <person name="Mardanov A.V."/>
        </authorList>
    </citation>
    <scope>NUCLEOTIDE SEQUENCE [LARGE SCALE GENOMIC DNA]</scope>
    <source>
        <strain evidence="3 4">YE2023</strain>
    </source>
</reference>
<evidence type="ECO:0000313" key="3">
    <source>
        <dbReference type="EMBL" id="MEX6429568.1"/>
    </source>
</evidence>
<evidence type="ECO:0000256" key="1">
    <source>
        <dbReference type="ARBA" id="ARBA00005254"/>
    </source>
</evidence>
<dbReference type="PANTHER" id="PTHR43664:SF1">
    <property type="entry name" value="BETA-METHYLMALYL-COA DEHYDRATASE"/>
    <property type="match status" value="1"/>
</dbReference>
<dbReference type="InterPro" id="IPR002539">
    <property type="entry name" value="MaoC-like_dom"/>
</dbReference>
<feature type="domain" description="MaoC-like" evidence="2">
    <location>
        <begin position="19"/>
        <end position="114"/>
    </location>
</feature>
<dbReference type="Gene3D" id="3.10.129.10">
    <property type="entry name" value="Hotdog Thioesterase"/>
    <property type="match status" value="1"/>
</dbReference>
<dbReference type="Pfam" id="PF01575">
    <property type="entry name" value="MaoC_dehydratas"/>
    <property type="match status" value="1"/>
</dbReference>
<sequence length="150" mass="16785">MMTRFFEDYPVGLSDKFGPIDIEQDEMIAFAKQWDPQPFHIDADAARSSIYGDIIASGWYTCAIAMRELVNHFLSPASSLGSPGLDTLRWLAPVHAGDRLWLRCEVIEARASRSKPDRGILKTRIELLPDGGDPVLSMVAGNFVLRRGRH</sequence>
<protein>
    <submittedName>
        <fullName evidence="3">MaoC family dehydratase</fullName>
    </submittedName>
</protein>
<dbReference type="EMBL" id="JBFSHR010000019">
    <property type="protein sequence ID" value="MEX6429568.1"/>
    <property type="molecule type" value="Genomic_DNA"/>
</dbReference>